<organism evidence="1">
    <name type="scientific">uncultured Sulfurovum sp</name>
    <dbReference type="NCBI Taxonomy" id="269237"/>
    <lineage>
        <taxon>Bacteria</taxon>
        <taxon>Pseudomonadati</taxon>
        <taxon>Campylobacterota</taxon>
        <taxon>Epsilonproteobacteria</taxon>
        <taxon>Campylobacterales</taxon>
        <taxon>Sulfurovaceae</taxon>
        <taxon>Sulfurovum</taxon>
        <taxon>environmental samples</taxon>
    </lineage>
</organism>
<dbReference type="AlphaFoldDB" id="A0A6S6U224"/>
<protein>
    <submittedName>
        <fullName evidence="1">Uncharacterized protein</fullName>
    </submittedName>
</protein>
<reference evidence="1" key="1">
    <citation type="submission" date="2020-01" db="EMBL/GenBank/DDBJ databases">
        <authorList>
            <person name="Meier V. D."/>
            <person name="Meier V D."/>
        </authorList>
    </citation>
    <scope>NUCLEOTIDE SEQUENCE</scope>
    <source>
        <strain evidence="1">HLG_WM_MAG_05</strain>
    </source>
</reference>
<sequence length="189" mass="22241">MLTVEQFIEKIHKNPQSYFFYTLESIIDSKIVYIKNNLDDKTLININSTLFLEIQETLEVLNKMPTWWHKLLSIFIPLDKHQAHQQKKLNILVDTLNKEIYKINTSIDKNNKALDTINEILSYLINLKEKLATTPNLEQLTINNFLIKEIDDKIILLEGYNVTLSFKKINLLEVKKIYHNVKITNQGLK</sequence>
<proteinExistence type="predicted"/>
<accession>A0A6S6U224</accession>
<dbReference type="EMBL" id="CACVAU010000084">
    <property type="protein sequence ID" value="CAA6825754.1"/>
    <property type="molecule type" value="Genomic_DNA"/>
</dbReference>
<name>A0A6S6U224_9BACT</name>
<gene>
    <name evidence="1" type="ORF">HELGO_WM7418</name>
</gene>
<evidence type="ECO:0000313" key="1">
    <source>
        <dbReference type="EMBL" id="CAA6825754.1"/>
    </source>
</evidence>